<keyword evidence="3" id="KW-1185">Reference proteome</keyword>
<dbReference type="EMBL" id="PHGZ01000003">
    <property type="protein sequence ID" value="PJG84125.1"/>
    <property type="molecule type" value="Genomic_DNA"/>
</dbReference>
<evidence type="ECO:0000259" key="1">
    <source>
        <dbReference type="PROSITE" id="PS51194"/>
    </source>
</evidence>
<dbReference type="PROSITE" id="PS51194">
    <property type="entry name" value="HELICASE_CTER"/>
    <property type="match status" value="1"/>
</dbReference>
<dbReference type="Pfam" id="PF00271">
    <property type="entry name" value="Helicase_C"/>
    <property type="match status" value="1"/>
</dbReference>
<dbReference type="InterPro" id="IPR001650">
    <property type="entry name" value="Helicase_C-like"/>
</dbReference>
<sequence length="796" mass="90082">MPVVEVPQVTADTVNQSSVLNLHFLSQFKQNKSQTIQALYQFVEDYAKWITTQKSQLSELGEMSVAGQRIIQRMEIALYRMKSGIQLLANNENAAIAFSLTNQAMLNQMLQSAKNNKKNTALSQFNWRPFQLAFILTTLSSSVNQEDDFRDMFDLIWFPTGGGKTEAYLGLAAFVILFRRLTYPNSSDGTAVLMRYTLRLLTAQQFLRATRLICALEILRQENTSLLGDKPITIGLWVGQASTPNLFSEANDIVREIKQGSTQKQNAFVLQECPWCKTPFSDQNFRAKYNTLTKKGEFHFHCYSPHCHFGQSEQALPCQVVDEGLYETPPTFLVATLDKFARFPWEERATSFLGKGTNRPPELIIQDELHLIAGALGSVSGVYEAALDTILRIKGIYPKYVASTATIRMADEQVKKLYAREVSIFPSQGINAEDAYFAKTVPLSKKPGRCYIGYFAPHLSRRDSLAPLATALLRAPSALFNHLEQREELIDAWWTQVIYHGSLKGIGVSHNAFNVDISKTYQRLYEQETTGDNEKENYIEPIDRQHPNIKQLTSLLSAADNTEIFAKLELNWMKPKECIDVLLATNMISVGLDVSRLALMIINGQPLTTAEYIQASSRVGRSTVPGVVFVNYYRDQARSLSHYENFQAYHDGFYRFVEPTSVTPFTYQARKRALAAALVMVMRHSIPNLLNNSGAEQFSSVDEDIANALRQFVQRCGLADPERKSEITQHIQKLAKEWDALIQNCQNSCIYQKLVYHHSEQGQKNLLTTLESPEKGYWAILNSMRNVEHSGEIDLL</sequence>
<protein>
    <submittedName>
        <fullName evidence="2">Helicase</fullName>
    </submittedName>
</protein>
<evidence type="ECO:0000313" key="3">
    <source>
        <dbReference type="Proteomes" id="UP000230282"/>
    </source>
</evidence>
<comment type="caution">
    <text evidence="2">The sequence shown here is derived from an EMBL/GenBank/DDBJ whole genome shotgun (WGS) entry which is preliminary data.</text>
</comment>
<dbReference type="OrthoDB" id="713315at2"/>
<keyword evidence="2" id="KW-0067">ATP-binding</keyword>
<feature type="domain" description="Helicase C-terminal" evidence="1">
    <location>
        <begin position="485"/>
        <end position="668"/>
    </location>
</feature>
<gene>
    <name evidence="2" type="ORF">CVP04_00990</name>
</gene>
<dbReference type="Proteomes" id="UP000230282">
    <property type="component" value="Unassembled WGS sequence"/>
</dbReference>
<dbReference type="InterPro" id="IPR027417">
    <property type="entry name" value="P-loop_NTPase"/>
</dbReference>
<dbReference type="SUPFAM" id="SSF52540">
    <property type="entry name" value="P-loop containing nucleoside triphosphate hydrolases"/>
    <property type="match status" value="2"/>
</dbReference>
<proteinExistence type="predicted"/>
<keyword evidence="2" id="KW-0378">Hydrolase</keyword>
<dbReference type="AlphaFoldDB" id="A0A2M8RZ13"/>
<dbReference type="CDD" id="cd18785">
    <property type="entry name" value="SF2_C"/>
    <property type="match status" value="1"/>
</dbReference>
<dbReference type="SMART" id="SM00490">
    <property type="entry name" value="HELICc"/>
    <property type="match status" value="1"/>
</dbReference>
<evidence type="ECO:0000313" key="2">
    <source>
        <dbReference type="EMBL" id="PJG84125.1"/>
    </source>
</evidence>
<keyword evidence="2" id="KW-0347">Helicase</keyword>
<reference evidence="2 3" key="1">
    <citation type="submission" date="2017-11" db="EMBL/GenBank/DDBJ databases">
        <title>Reclassification of Bisgaard taxon 5 as Caviibacterium pharyngocola gen. nov., sp. nov.</title>
        <authorList>
            <person name="Christensen H."/>
        </authorList>
    </citation>
    <scope>NUCLEOTIDE SEQUENCE [LARGE SCALE GENOMIC DNA]</scope>
    <source>
        <strain evidence="2 3">7_3</strain>
    </source>
</reference>
<organism evidence="2 3">
    <name type="scientific">Caviibacterium pharyngocola</name>
    <dbReference type="NCBI Taxonomy" id="28159"/>
    <lineage>
        <taxon>Bacteria</taxon>
        <taxon>Pseudomonadati</taxon>
        <taxon>Pseudomonadota</taxon>
        <taxon>Gammaproteobacteria</taxon>
        <taxon>Pasteurellales</taxon>
        <taxon>Pasteurellaceae</taxon>
        <taxon>Caviibacterium</taxon>
    </lineage>
</organism>
<accession>A0A2M8RZ13</accession>
<dbReference type="GO" id="GO:0004386">
    <property type="term" value="F:helicase activity"/>
    <property type="evidence" value="ECO:0007669"/>
    <property type="project" value="UniProtKB-KW"/>
</dbReference>
<dbReference type="Gene3D" id="3.40.50.300">
    <property type="entry name" value="P-loop containing nucleotide triphosphate hydrolases"/>
    <property type="match status" value="1"/>
</dbReference>
<keyword evidence="2" id="KW-0547">Nucleotide-binding</keyword>
<name>A0A2M8RZ13_9PAST</name>